<dbReference type="EMBL" id="CM055735">
    <property type="protein sequence ID" value="KAJ8007816.1"/>
    <property type="molecule type" value="Genomic_DNA"/>
</dbReference>
<evidence type="ECO:0000313" key="1">
    <source>
        <dbReference type="EMBL" id="KAJ8007816.1"/>
    </source>
</evidence>
<name>A0ACC2GVX4_DALPE</name>
<organism evidence="1 2">
    <name type="scientific">Dallia pectoralis</name>
    <name type="common">Alaska blackfish</name>
    <dbReference type="NCBI Taxonomy" id="75939"/>
    <lineage>
        <taxon>Eukaryota</taxon>
        <taxon>Metazoa</taxon>
        <taxon>Chordata</taxon>
        <taxon>Craniata</taxon>
        <taxon>Vertebrata</taxon>
        <taxon>Euteleostomi</taxon>
        <taxon>Actinopterygii</taxon>
        <taxon>Neopterygii</taxon>
        <taxon>Teleostei</taxon>
        <taxon>Protacanthopterygii</taxon>
        <taxon>Esociformes</taxon>
        <taxon>Umbridae</taxon>
        <taxon>Dallia</taxon>
    </lineage>
</organism>
<gene>
    <name evidence="1" type="ORF">DPEC_G00098130</name>
</gene>
<evidence type="ECO:0000313" key="2">
    <source>
        <dbReference type="Proteomes" id="UP001157502"/>
    </source>
</evidence>
<dbReference type="Proteomes" id="UP001157502">
    <property type="component" value="Chromosome 8"/>
</dbReference>
<comment type="caution">
    <text evidence="1">The sequence shown here is derived from an EMBL/GenBank/DDBJ whole genome shotgun (WGS) entry which is preliminary data.</text>
</comment>
<protein>
    <submittedName>
        <fullName evidence="1">Uncharacterized protein</fullName>
    </submittedName>
</protein>
<proteinExistence type="predicted"/>
<sequence length="116" mass="13361">MSKLQLLRVFLSDRLTAAAVEIFGAVEKTVAEYQEENEQLRRLLRITPDITLCRIESLQVSLAVPEDEAPSDQQHYEQEWSPSLRQGSRSPHRLKGKKRNSGPVKRKSNFKGWMLI</sequence>
<accession>A0ACC2GVX4</accession>
<keyword evidence="2" id="KW-1185">Reference proteome</keyword>
<reference evidence="1" key="1">
    <citation type="submission" date="2021-05" db="EMBL/GenBank/DDBJ databases">
        <authorList>
            <person name="Pan Q."/>
            <person name="Jouanno E."/>
            <person name="Zahm M."/>
            <person name="Klopp C."/>
            <person name="Cabau C."/>
            <person name="Louis A."/>
            <person name="Berthelot C."/>
            <person name="Parey E."/>
            <person name="Roest Crollius H."/>
            <person name="Montfort J."/>
            <person name="Robinson-Rechavi M."/>
            <person name="Bouchez O."/>
            <person name="Lampietro C."/>
            <person name="Lopez Roques C."/>
            <person name="Donnadieu C."/>
            <person name="Postlethwait J."/>
            <person name="Bobe J."/>
            <person name="Dillon D."/>
            <person name="Chandos A."/>
            <person name="von Hippel F."/>
            <person name="Guiguen Y."/>
        </authorList>
    </citation>
    <scope>NUCLEOTIDE SEQUENCE</scope>
    <source>
        <strain evidence="1">YG-Jan2019</strain>
    </source>
</reference>